<dbReference type="InterPro" id="IPR027417">
    <property type="entry name" value="P-loop_NTPase"/>
</dbReference>
<dbReference type="Proteomes" id="UP000297258">
    <property type="component" value="Unassembled WGS sequence"/>
</dbReference>
<comment type="caution">
    <text evidence="2">The sequence shown here is derived from an EMBL/GenBank/DDBJ whole genome shotgun (WGS) entry which is preliminary data.</text>
</comment>
<organism evidence="2 3">
    <name type="scientific">Massilia horti</name>
    <dbReference type="NCBI Taxonomy" id="2562153"/>
    <lineage>
        <taxon>Bacteria</taxon>
        <taxon>Pseudomonadati</taxon>
        <taxon>Pseudomonadota</taxon>
        <taxon>Betaproteobacteria</taxon>
        <taxon>Burkholderiales</taxon>
        <taxon>Oxalobacteraceae</taxon>
        <taxon>Telluria group</taxon>
        <taxon>Massilia</taxon>
    </lineage>
</organism>
<dbReference type="GO" id="GO:0016740">
    <property type="term" value="F:transferase activity"/>
    <property type="evidence" value="ECO:0007669"/>
    <property type="project" value="UniProtKB-KW"/>
</dbReference>
<evidence type="ECO:0000259" key="1">
    <source>
        <dbReference type="Pfam" id="PF01636"/>
    </source>
</evidence>
<dbReference type="Pfam" id="PF01636">
    <property type="entry name" value="APH"/>
    <property type="match status" value="1"/>
</dbReference>
<dbReference type="OrthoDB" id="9810277at2"/>
<keyword evidence="2" id="KW-0808">Transferase</keyword>
<dbReference type="EMBL" id="SPUM01000094">
    <property type="protein sequence ID" value="TFW31305.1"/>
    <property type="molecule type" value="Genomic_DNA"/>
</dbReference>
<dbReference type="Gene3D" id="3.40.50.300">
    <property type="entry name" value="P-loop containing nucleotide triphosphate hydrolases"/>
    <property type="match status" value="1"/>
</dbReference>
<evidence type="ECO:0000313" key="3">
    <source>
        <dbReference type="Proteomes" id="UP000297258"/>
    </source>
</evidence>
<dbReference type="AlphaFoldDB" id="A0A4Y9SXE9"/>
<dbReference type="Gene3D" id="3.90.1200.10">
    <property type="match status" value="1"/>
</dbReference>
<dbReference type="InterPro" id="IPR011009">
    <property type="entry name" value="Kinase-like_dom_sf"/>
</dbReference>
<proteinExistence type="predicted"/>
<dbReference type="SUPFAM" id="SSF52540">
    <property type="entry name" value="P-loop containing nucleoside triphosphate hydrolases"/>
    <property type="match status" value="1"/>
</dbReference>
<dbReference type="PANTHER" id="PTHR43883:SF1">
    <property type="entry name" value="GLUCONOKINASE"/>
    <property type="match status" value="1"/>
</dbReference>
<feature type="domain" description="Aminoglycoside phosphotransferase" evidence="1">
    <location>
        <begin position="92"/>
        <end position="309"/>
    </location>
</feature>
<dbReference type="PANTHER" id="PTHR43883">
    <property type="entry name" value="SLR0207 PROTEIN"/>
    <property type="match status" value="1"/>
</dbReference>
<dbReference type="InterPro" id="IPR052732">
    <property type="entry name" value="Cell-binding_unc_protein"/>
</dbReference>
<accession>A0A4Y9SXE9</accession>
<dbReference type="InterPro" id="IPR002575">
    <property type="entry name" value="Aminoglycoside_PTrfase"/>
</dbReference>
<dbReference type="Pfam" id="PF13671">
    <property type="entry name" value="AAA_33"/>
    <property type="match status" value="1"/>
</dbReference>
<gene>
    <name evidence="2" type="ORF">E4O92_13965</name>
</gene>
<keyword evidence="3" id="KW-1185">Reference proteome</keyword>
<protein>
    <submittedName>
        <fullName evidence="2">Aminoglycoside phosphotransferase</fullName>
    </submittedName>
</protein>
<reference evidence="2 3" key="1">
    <citation type="submission" date="2019-03" db="EMBL/GenBank/DDBJ databases">
        <title>Draft genome of Massilia hortus sp. nov., a novel bacterial species of the Oxalobacteraceae family.</title>
        <authorList>
            <person name="Peta V."/>
            <person name="Raths R."/>
            <person name="Bucking H."/>
        </authorList>
    </citation>
    <scope>NUCLEOTIDE SEQUENCE [LARGE SCALE GENOMIC DNA]</scope>
    <source>
        <strain evidence="2 3">ONC3</strain>
    </source>
</reference>
<evidence type="ECO:0000313" key="2">
    <source>
        <dbReference type="EMBL" id="TFW31305.1"/>
    </source>
</evidence>
<sequence length="546" mass="59909">MWYWRSGVVLPRLCLVQSKTGPTTMECEINSDEQKTLVSALQASLQARGGVELFETHISWVLVAGDEAYKLKKAVRFDFADFSTLELRRHLCEEELRLNRRLAPHLYLGVLPVSGTPARPLLGDASAPIEYVVGMRAFPQQALWSWRIEAGLLGGAEVDDLARQLSAFHQANQQAPRTSSWGTPAALSQAFEQNMDALLQLVRGQQHEQAVALRDWRGQAMPVLWPLFAARKAGGAIRECHGDLHCANILTLDGHVAAFDCIEFDPALRWIDVAHELAFTCMDLRQRGRVALAARLLDRYLEAGGAYEGVAVFEYYVVLCALVRAKVELLRAGQVEPVAAARHRANASALLATATAAARVEAPSIIVMHGLSGSGKSALAAQLAELLPAVRLRSDVERKRMHGLALHARPDADAKARMYGQAASSAVYNRLGELAEILVRAGKTALIDACSLKRRERDAFRALGARLGVPVRLVSVRASEATLRQRIRERSARGGDPSDADERVLELQLRVQEPLAPDEMADVLVVESDESLDLERVVQALVKRSS</sequence>
<name>A0A4Y9SXE9_9BURK</name>
<dbReference type="SUPFAM" id="SSF56112">
    <property type="entry name" value="Protein kinase-like (PK-like)"/>
    <property type="match status" value="1"/>
</dbReference>